<feature type="chain" id="PRO_5014267828" description="Peptidase C39-like domain-containing protein" evidence="2">
    <location>
        <begin position="33"/>
        <end position="221"/>
    </location>
</feature>
<organism evidence="4 5">
    <name type="scientific">Mycobacterium intermedium</name>
    <dbReference type="NCBI Taxonomy" id="28445"/>
    <lineage>
        <taxon>Bacteria</taxon>
        <taxon>Bacillati</taxon>
        <taxon>Actinomycetota</taxon>
        <taxon>Actinomycetes</taxon>
        <taxon>Mycobacteriales</taxon>
        <taxon>Mycobacteriaceae</taxon>
        <taxon>Mycobacterium</taxon>
        <taxon>Mycobacterium simiae complex</taxon>
    </lineage>
</organism>
<keyword evidence="2" id="KW-0732">Signal</keyword>
<proteinExistence type="predicted"/>
<gene>
    <name evidence="4" type="ORF">BST27_14290</name>
</gene>
<dbReference type="EMBL" id="MVHT01000035">
    <property type="protein sequence ID" value="ORB04691.1"/>
    <property type="molecule type" value="Genomic_DNA"/>
</dbReference>
<dbReference type="OrthoDB" id="461196at2"/>
<dbReference type="Gene3D" id="3.90.70.10">
    <property type="entry name" value="Cysteine proteinases"/>
    <property type="match status" value="1"/>
</dbReference>
<dbReference type="STRING" id="28445.BHQ20_20310"/>
<accession>A0A1E3S9M3</accession>
<dbReference type="RefSeq" id="WP_069420962.1">
    <property type="nucleotide sequence ID" value="NZ_CBCRZH010000033.1"/>
</dbReference>
<dbReference type="InterPro" id="IPR039564">
    <property type="entry name" value="Peptidase_C39-like"/>
</dbReference>
<evidence type="ECO:0000313" key="5">
    <source>
        <dbReference type="Proteomes" id="UP000192739"/>
    </source>
</evidence>
<evidence type="ECO:0000313" key="4">
    <source>
        <dbReference type="EMBL" id="ORB04691.1"/>
    </source>
</evidence>
<feature type="signal peptide" evidence="2">
    <location>
        <begin position="1"/>
        <end position="32"/>
    </location>
</feature>
<evidence type="ECO:0000259" key="3">
    <source>
        <dbReference type="Pfam" id="PF13529"/>
    </source>
</evidence>
<feature type="domain" description="Peptidase C39-like" evidence="3">
    <location>
        <begin position="61"/>
        <end position="191"/>
    </location>
</feature>
<evidence type="ECO:0000256" key="1">
    <source>
        <dbReference type="SAM" id="MobiDB-lite"/>
    </source>
</evidence>
<protein>
    <recommendedName>
        <fullName evidence="3">Peptidase C39-like domain-containing protein</fullName>
    </recommendedName>
</protein>
<dbReference type="AlphaFoldDB" id="A0A1E3S9M3"/>
<feature type="region of interest" description="Disordered" evidence="1">
    <location>
        <begin position="87"/>
        <end position="106"/>
    </location>
</feature>
<sequence length="221" mass="23103">MRTTKIATLARAAVTAGVAVVVALGSAGPAVATPATMYGDPVAAAKYWRYQQYSDDCVLMSSADVIGEVTGVEPSEDAIINVAQATPSSQGPGPIYTRPADPDDPGEGAWFRDIPTMLARYNIGAVIFNGDIEAIEQALSAGHKVVASVNGEIIWNKPVEDWDSNGNPMHNHSVVVTGVDTGSAIVHLNDSGSEHGADEQIPLAVFLQAWDSSGRLMAVTT</sequence>
<evidence type="ECO:0000256" key="2">
    <source>
        <dbReference type="SAM" id="SignalP"/>
    </source>
</evidence>
<dbReference type="Proteomes" id="UP000192739">
    <property type="component" value="Unassembled WGS sequence"/>
</dbReference>
<name>A0A1E3S9M3_MYCIE</name>
<dbReference type="Pfam" id="PF13529">
    <property type="entry name" value="Peptidase_C39_2"/>
    <property type="match status" value="1"/>
</dbReference>
<keyword evidence="5" id="KW-1185">Reference proteome</keyword>
<reference evidence="4 5" key="1">
    <citation type="submission" date="2017-02" db="EMBL/GenBank/DDBJ databases">
        <title>The new phylogeny of genus Mycobacterium.</title>
        <authorList>
            <person name="Tortoli E."/>
            <person name="Trovato A."/>
            <person name="Cirillo D.M."/>
        </authorList>
    </citation>
    <scope>NUCLEOTIDE SEQUENCE [LARGE SCALE GENOMIC DNA]</scope>
    <source>
        <strain evidence="4 5">DSM 44049</strain>
    </source>
</reference>
<comment type="caution">
    <text evidence="4">The sequence shown here is derived from an EMBL/GenBank/DDBJ whole genome shotgun (WGS) entry which is preliminary data.</text>
</comment>